<dbReference type="CDD" id="cd02966">
    <property type="entry name" value="TlpA_like_family"/>
    <property type="match status" value="1"/>
</dbReference>
<dbReference type="PROSITE" id="PS51352">
    <property type="entry name" value="THIOREDOXIN_2"/>
    <property type="match status" value="1"/>
</dbReference>
<dbReference type="Proteomes" id="UP000016568">
    <property type="component" value="Unassembled WGS sequence"/>
</dbReference>
<keyword evidence="4" id="KW-0676">Redox-active center</keyword>
<evidence type="ECO:0000256" key="5">
    <source>
        <dbReference type="SAM" id="MobiDB-lite"/>
    </source>
</evidence>
<feature type="domain" description="Thioredoxin" evidence="6">
    <location>
        <begin position="54"/>
        <end position="195"/>
    </location>
</feature>
<comment type="caution">
    <text evidence="7">The sequence shown here is derived from an EMBL/GenBank/DDBJ whole genome shotgun (WGS) entry which is preliminary data.</text>
</comment>
<dbReference type="eggNOG" id="COG0526">
    <property type="taxonomic scope" value="Bacteria"/>
</dbReference>
<dbReference type="PANTHER" id="PTHR42852">
    <property type="entry name" value="THIOL:DISULFIDE INTERCHANGE PROTEIN DSBE"/>
    <property type="match status" value="1"/>
</dbReference>
<dbReference type="GO" id="GO:0015036">
    <property type="term" value="F:disulfide oxidoreductase activity"/>
    <property type="evidence" value="ECO:0007669"/>
    <property type="project" value="UniProtKB-ARBA"/>
</dbReference>
<evidence type="ECO:0000256" key="2">
    <source>
        <dbReference type="ARBA" id="ARBA00022748"/>
    </source>
</evidence>
<dbReference type="InterPro" id="IPR000866">
    <property type="entry name" value="AhpC/TSA"/>
</dbReference>
<comment type="subcellular location">
    <subcellularLocation>
        <location evidence="1">Cell envelope</location>
    </subcellularLocation>
</comment>
<keyword evidence="2" id="KW-0201">Cytochrome c-type biogenesis</keyword>
<keyword evidence="8" id="KW-1185">Reference proteome</keyword>
<dbReference type="GO" id="GO:0016209">
    <property type="term" value="F:antioxidant activity"/>
    <property type="evidence" value="ECO:0007669"/>
    <property type="project" value="InterPro"/>
</dbReference>
<dbReference type="AlphaFoldDB" id="U2ZQM6"/>
<dbReference type="PROSITE" id="PS00194">
    <property type="entry name" value="THIOREDOXIN_1"/>
    <property type="match status" value="1"/>
</dbReference>
<name>U2ZQM6_9SPHN</name>
<sequence>MSLSLTLVVPGLALLIGGCDRQSEPPAQPAADTAGHVASDADRQPTATGAPDRSHAGTPLPDFTFADPAGKKLHLPELKGQPVLINLWATWCAPCVTEMPLLDKLATDLQGTLRVVTISQDMQGATKVSPFFAERKFAHLEPWLDTENDLAFHFGGANLPLSILYDAQGREVWRIAGDLDWSGQKARGLVAEAGQ</sequence>
<dbReference type="PANTHER" id="PTHR42852:SF6">
    <property type="entry name" value="THIOL:DISULFIDE INTERCHANGE PROTEIN DSBE"/>
    <property type="match status" value="1"/>
</dbReference>
<gene>
    <name evidence="7" type="ORF">NT2_01_04560</name>
</gene>
<accession>U2ZQM6</accession>
<evidence type="ECO:0000256" key="4">
    <source>
        <dbReference type="ARBA" id="ARBA00023284"/>
    </source>
</evidence>
<evidence type="ECO:0000256" key="1">
    <source>
        <dbReference type="ARBA" id="ARBA00004196"/>
    </source>
</evidence>
<dbReference type="Pfam" id="PF00578">
    <property type="entry name" value="AhpC-TSA"/>
    <property type="match status" value="1"/>
</dbReference>
<organism evidence="7 8">
    <name type="scientific">Caenibius tardaugens NBRC 16725</name>
    <dbReference type="NCBI Taxonomy" id="1219035"/>
    <lineage>
        <taxon>Bacteria</taxon>
        <taxon>Pseudomonadati</taxon>
        <taxon>Pseudomonadota</taxon>
        <taxon>Alphaproteobacteria</taxon>
        <taxon>Sphingomonadales</taxon>
        <taxon>Erythrobacteraceae</taxon>
        <taxon>Caenibius</taxon>
    </lineage>
</organism>
<keyword evidence="3" id="KW-1015">Disulfide bond</keyword>
<proteinExistence type="predicted"/>
<dbReference type="GO" id="GO:0017004">
    <property type="term" value="P:cytochrome complex assembly"/>
    <property type="evidence" value="ECO:0007669"/>
    <property type="project" value="UniProtKB-KW"/>
</dbReference>
<dbReference type="EMBL" id="BASZ01000001">
    <property type="protein sequence ID" value="GAD47684.1"/>
    <property type="molecule type" value="Genomic_DNA"/>
</dbReference>
<dbReference type="InterPro" id="IPR017937">
    <property type="entry name" value="Thioredoxin_CS"/>
</dbReference>
<evidence type="ECO:0000313" key="8">
    <source>
        <dbReference type="Proteomes" id="UP000016568"/>
    </source>
</evidence>
<protein>
    <submittedName>
        <fullName evidence="7">Putative thiol--disulfide interchange protein</fullName>
    </submittedName>
</protein>
<dbReference type="InterPro" id="IPR013766">
    <property type="entry name" value="Thioredoxin_domain"/>
</dbReference>
<dbReference type="SUPFAM" id="SSF52833">
    <property type="entry name" value="Thioredoxin-like"/>
    <property type="match status" value="1"/>
</dbReference>
<dbReference type="InterPro" id="IPR036249">
    <property type="entry name" value="Thioredoxin-like_sf"/>
</dbReference>
<evidence type="ECO:0000313" key="7">
    <source>
        <dbReference type="EMBL" id="GAD47684.1"/>
    </source>
</evidence>
<feature type="region of interest" description="Disordered" evidence="5">
    <location>
        <begin position="20"/>
        <end position="61"/>
    </location>
</feature>
<dbReference type="Gene3D" id="3.40.30.10">
    <property type="entry name" value="Glutaredoxin"/>
    <property type="match status" value="1"/>
</dbReference>
<evidence type="ECO:0000256" key="3">
    <source>
        <dbReference type="ARBA" id="ARBA00023157"/>
    </source>
</evidence>
<dbReference type="InterPro" id="IPR050553">
    <property type="entry name" value="Thioredoxin_ResA/DsbE_sf"/>
</dbReference>
<dbReference type="GO" id="GO:0030313">
    <property type="term" value="C:cell envelope"/>
    <property type="evidence" value="ECO:0007669"/>
    <property type="project" value="UniProtKB-SubCell"/>
</dbReference>
<reference evidence="7 8" key="1">
    <citation type="submission" date="2013-09" db="EMBL/GenBank/DDBJ databases">
        <title>Whole genome shotgun sequence of Novosphingobium tardaugens NBRC 16725.</title>
        <authorList>
            <person name="Isaki S."/>
            <person name="Hosoyama A."/>
            <person name="Tsuchikane K."/>
            <person name="Katsumata H."/>
            <person name="Ando Y."/>
            <person name="Yamazaki S."/>
            <person name="Fujita N."/>
        </authorList>
    </citation>
    <scope>NUCLEOTIDE SEQUENCE [LARGE SCALE GENOMIC DNA]</scope>
    <source>
        <strain evidence="7 8">NBRC 16725</strain>
    </source>
</reference>
<evidence type="ECO:0000259" key="6">
    <source>
        <dbReference type="PROSITE" id="PS51352"/>
    </source>
</evidence>